<protein>
    <submittedName>
        <fullName evidence="1">Cytochrome P450</fullName>
    </submittedName>
</protein>
<evidence type="ECO:0000313" key="1">
    <source>
        <dbReference type="EMBL" id="KAI4862234.1"/>
    </source>
</evidence>
<gene>
    <name evidence="1" type="ORF">F4820DRAFT_463876</name>
</gene>
<organism evidence="1 2">
    <name type="scientific">Hypoxylon rubiginosum</name>
    <dbReference type="NCBI Taxonomy" id="110542"/>
    <lineage>
        <taxon>Eukaryota</taxon>
        <taxon>Fungi</taxon>
        <taxon>Dikarya</taxon>
        <taxon>Ascomycota</taxon>
        <taxon>Pezizomycotina</taxon>
        <taxon>Sordariomycetes</taxon>
        <taxon>Xylariomycetidae</taxon>
        <taxon>Xylariales</taxon>
        <taxon>Hypoxylaceae</taxon>
        <taxon>Hypoxylon</taxon>
    </lineage>
</organism>
<dbReference type="EMBL" id="MU393530">
    <property type="protein sequence ID" value="KAI4862234.1"/>
    <property type="molecule type" value="Genomic_DNA"/>
</dbReference>
<reference evidence="1 2" key="1">
    <citation type="journal article" date="2022" name="New Phytol.">
        <title>Ecological generalism drives hyperdiversity of secondary metabolite gene clusters in xylarialean endophytes.</title>
        <authorList>
            <person name="Franco M.E.E."/>
            <person name="Wisecaver J.H."/>
            <person name="Arnold A.E."/>
            <person name="Ju Y.M."/>
            <person name="Slot J.C."/>
            <person name="Ahrendt S."/>
            <person name="Moore L.P."/>
            <person name="Eastman K.E."/>
            <person name="Scott K."/>
            <person name="Konkel Z."/>
            <person name="Mondo S.J."/>
            <person name="Kuo A."/>
            <person name="Hayes R.D."/>
            <person name="Haridas S."/>
            <person name="Andreopoulos B."/>
            <person name="Riley R."/>
            <person name="LaButti K."/>
            <person name="Pangilinan J."/>
            <person name="Lipzen A."/>
            <person name="Amirebrahimi M."/>
            <person name="Yan J."/>
            <person name="Adam C."/>
            <person name="Keymanesh K."/>
            <person name="Ng V."/>
            <person name="Louie K."/>
            <person name="Northen T."/>
            <person name="Drula E."/>
            <person name="Henrissat B."/>
            <person name="Hsieh H.M."/>
            <person name="Youens-Clark K."/>
            <person name="Lutzoni F."/>
            <person name="Miadlikowska J."/>
            <person name="Eastwood D.C."/>
            <person name="Hamelin R.C."/>
            <person name="Grigoriev I.V."/>
            <person name="U'Ren J.M."/>
        </authorList>
    </citation>
    <scope>NUCLEOTIDE SEQUENCE [LARGE SCALE GENOMIC DNA]</scope>
    <source>
        <strain evidence="1 2">CBS 119005</strain>
    </source>
</reference>
<evidence type="ECO:0000313" key="2">
    <source>
        <dbReference type="Proteomes" id="UP001497700"/>
    </source>
</evidence>
<name>A0ACB9YSC2_9PEZI</name>
<proteinExistence type="predicted"/>
<comment type="caution">
    <text evidence="1">The sequence shown here is derived from an EMBL/GenBank/DDBJ whole genome shotgun (WGS) entry which is preliminary data.</text>
</comment>
<dbReference type="Proteomes" id="UP001497700">
    <property type="component" value="Unassembled WGS sequence"/>
</dbReference>
<accession>A0ACB9YSC2</accession>
<sequence>MSILDAILIAVKYTFYLLAPWGLSILIYRFAFHPLRKYPGPFLAKLTDGYAGFYAMRRRPHLNTYQNIQKYGSVYREGPNRIIFSSLAAIQDIYFNPNIAKGRAYHQARSGNPTNLFNTPDNDEHRRKRKVIGQVVSDRSLRSFSPIMSKQIDIFLQQLLRSSQRGEFVNLTPLCRNLSMDIAFYLSFGYALNTQTDPTNRFIHGSMGQALYMSNLNFNWPALTIAGPLLQWLGKKKVEGFRQFIRKMIVSRMAEPRDAKSDFYSVVAGDVAEVDGIHESELWGEALFFVTAGGTTVATAACGVFFHLSQHPDAYARLAAGIRGTFSSGRDIVSGPTLASCKYLRAVVDESLRLAPPSLAPLWRELEASATEPLVVDGHVIPRGTEVGIHLYSVLHDPDNYPEPFAFRPERWLVPEDGGAPDSPESRDARARMRRAQVSFGLGDRGCAGKAMAYMETSVTLARALWYFDFEMAPGEAGKLGIGREGSNDPWAGPDQFQLDDILVADHDGPNVVFKPRREYWRELMAEKV</sequence>
<keyword evidence="2" id="KW-1185">Reference proteome</keyword>